<name>A0A841DVY4_9ACTN</name>
<protein>
    <submittedName>
        <fullName evidence="3">Glycine/D-amino acid oxidase-like deaminating enzyme</fullName>
    </submittedName>
</protein>
<dbReference type="Pfam" id="PF01266">
    <property type="entry name" value="DAO"/>
    <property type="match status" value="1"/>
</dbReference>
<dbReference type="GO" id="GO:0016491">
    <property type="term" value="F:oxidoreductase activity"/>
    <property type="evidence" value="ECO:0007669"/>
    <property type="project" value="UniProtKB-KW"/>
</dbReference>
<organism evidence="3 4">
    <name type="scientific">Kribbella solani</name>
    <dbReference type="NCBI Taxonomy" id="236067"/>
    <lineage>
        <taxon>Bacteria</taxon>
        <taxon>Bacillati</taxon>
        <taxon>Actinomycetota</taxon>
        <taxon>Actinomycetes</taxon>
        <taxon>Propionibacteriales</taxon>
        <taxon>Kribbellaceae</taxon>
        <taxon>Kribbella</taxon>
    </lineage>
</organism>
<evidence type="ECO:0000313" key="3">
    <source>
        <dbReference type="EMBL" id="MBB5980890.1"/>
    </source>
</evidence>
<dbReference type="SUPFAM" id="SSF51905">
    <property type="entry name" value="FAD/NAD(P)-binding domain"/>
    <property type="match status" value="1"/>
</dbReference>
<dbReference type="Proteomes" id="UP000558997">
    <property type="component" value="Unassembled WGS sequence"/>
</dbReference>
<dbReference type="EMBL" id="JACHNF010000001">
    <property type="protein sequence ID" value="MBB5980890.1"/>
    <property type="molecule type" value="Genomic_DNA"/>
</dbReference>
<dbReference type="Gene3D" id="3.30.9.10">
    <property type="entry name" value="D-Amino Acid Oxidase, subunit A, domain 2"/>
    <property type="match status" value="1"/>
</dbReference>
<dbReference type="GO" id="GO:0005737">
    <property type="term" value="C:cytoplasm"/>
    <property type="evidence" value="ECO:0007669"/>
    <property type="project" value="TreeGrafter"/>
</dbReference>
<reference evidence="3 4" key="1">
    <citation type="submission" date="2020-08" db="EMBL/GenBank/DDBJ databases">
        <title>Sequencing the genomes of 1000 actinobacteria strains.</title>
        <authorList>
            <person name="Klenk H.-P."/>
        </authorList>
    </citation>
    <scope>NUCLEOTIDE SEQUENCE [LARGE SCALE GENOMIC DNA]</scope>
    <source>
        <strain evidence="3 4">DSM 17294</strain>
    </source>
</reference>
<keyword evidence="1" id="KW-0560">Oxidoreductase</keyword>
<evidence type="ECO:0000256" key="1">
    <source>
        <dbReference type="ARBA" id="ARBA00023002"/>
    </source>
</evidence>
<dbReference type="PANTHER" id="PTHR13847:SF287">
    <property type="entry name" value="FAD-DEPENDENT OXIDOREDUCTASE DOMAIN-CONTAINING PROTEIN 1"/>
    <property type="match status" value="1"/>
</dbReference>
<accession>A0A841DVY4</accession>
<proteinExistence type="predicted"/>
<keyword evidence="4" id="KW-1185">Reference proteome</keyword>
<dbReference type="InterPro" id="IPR036188">
    <property type="entry name" value="FAD/NAD-bd_sf"/>
</dbReference>
<dbReference type="AlphaFoldDB" id="A0A841DVY4"/>
<evidence type="ECO:0000259" key="2">
    <source>
        <dbReference type="Pfam" id="PF01266"/>
    </source>
</evidence>
<evidence type="ECO:0000313" key="4">
    <source>
        <dbReference type="Proteomes" id="UP000558997"/>
    </source>
</evidence>
<feature type="domain" description="FAD dependent oxidoreductase" evidence="2">
    <location>
        <begin position="8"/>
        <end position="387"/>
    </location>
</feature>
<dbReference type="InterPro" id="IPR006076">
    <property type="entry name" value="FAD-dep_OxRdtase"/>
</dbReference>
<sequence>MIRSDKRALVVGAGVIGSAIALELSRAGWAVTVIDKFASAGAGSTSASSAIVRYHYNHLPETALAWEAGKRWMDWGGYLGSADPRGLANFIRSGALVLDGALMDREVCLENLRALEIPVEELTPERLRELFPALDISELGPPARVEDDAFWRDPAGELGAYWVPDAGHVDDPQLAALNLAHAAAANGAVFRFKATMRELVVRDGRVGGVVLEDGTTLEADVVINAAGPWSQQVNRIAGALSDFAVSTRPLEQEVISLPLPEGFELGASGTCINDADFGTYFRPHGHTLIVGGMEPECDPLVFLDSPEDARASVRADTWEVQSLRIARRIHGAKVPSRPSGIVGVYDVTEDWIPIYDRTAIPGFYVAIGTSGHGFKQAPIVGEIVARLVDACENGHDHDRDPLTLKGSYSGAEIDLGHFSRLRTAVPQFGMS</sequence>
<gene>
    <name evidence="3" type="ORF">HDA44_004231</name>
</gene>
<comment type="caution">
    <text evidence="3">The sequence shown here is derived from an EMBL/GenBank/DDBJ whole genome shotgun (WGS) entry which is preliminary data.</text>
</comment>
<dbReference type="PANTHER" id="PTHR13847">
    <property type="entry name" value="SARCOSINE DEHYDROGENASE-RELATED"/>
    <property type="match status" value="1"/>
</dbReference>
<dbReference type="Gene3D" id="3.50.50.60">
    <property type="entry name" value="FAD/NAD(P)-binding domain"/>
    <property type="match status" value="1"/>
</dbReference>
<dbReference type="RefSeq" id="WP_202887466.1">
    <property type="nucleotide sequence ID" value="NZ_BAAAVN010000003.1"/>
</dbReference>